<feature type="non-terminal residue" evidence="1">
    <location>
        <position position="1"/>
    </location>
</feature>
<reference evidence="1" key="1">
    <citation type="journal article" date="2014" name="Front. Microbiol.">
        <title>High frequency of phylogenetically diverse reductive dehalogenase-homologous genes in deep subseafloor sedimentary metagenomes.</title>
        <authorList>
            <person name="Kawai M."/>
            <person name="Futagami T."/>
            <person name="Toyoda A."/>
            <person name="Takaki Y."/>
            <person name="Nishi S."/>
            <person name="Hori S."/>
            <person name="Arai W."/>
            <person name="Tsubouchi T."/>
            <person name="Morono Y."/>
            <person name="Uchiyama I."/>
            <person name="Ito T."/>
            <person name="Fujiyama A."/>
            <person name="Inagaki F."/>
            <person name="Takami H."/>
        </authorList>
    </citation>
    <scope>NUCLEOTIDE SEQUENCE</scope>
    <source>
        <strain evidence="1">Expedition CK06-06</strain>
    </source>
</reference>
<gene>
    <name evidence="1" type="ORF">S12H4_28766</name>
</gene>
<evidence type="ECO:0000313" key="1">
    <source>
        <dbReference type="EMBL" id="GAI92118.1"/>
    </source>
</evidence>
<accession>X1SGM6</accession>
<proteinExistence type="predicted"/>
<comment type="caution">
    <text evidence="1">The sequence shown here is derived from an EMBL/GenBank/DDBJ whole genome shotgun (WGS) entry which is preliminary data.</text>
</comment>
<name>X1SGM6_9ZZZZ</name>
<evidence type="ECO:0008006" key="2">
    <source>
        <dbReference type="Google" id="ProtNLM"/>
    </source>
</evidence>
<sequence>NELREFISKQNMYVICGDRHWQYISVDEKTGVREYSCGPASNEHAGGWSNDQRLAEHRYLNVIGGFLAAIVDRSEDKPTLTFRHYSVDGDILNEDRLVAQ</sequence>
<organism evidence="1">
    <name type="scientific">marine sediment metagenome</name>
    <dbReference type="NCBI Taxonomy" id="412755"/>
    <lineage>
        <taxon>unclassified sequences</taxon>
        <taxon>metagenomes</taxon>
        <taxon>ecological metagenomes</taxon>
    </lineage>
</organism>
<dbReference type="AlphaFoldDB" id="X1SGM6"/>
<protein>
    <recommendedName>
        <fullName evidence="2">PhoD-like phosphatase metallophosphatase domain-containing protein</fullName>
    </recommendedName>
</protein>
<dbReference type="EMBL" id="BARW01016528">
    <property type="protein sequence ID" value="GAI92118.1"/>
    <property type="molecule type" value="Genomic_DNA"/>
</dbReference>